<keyword evidence="1" id="KW-0812">Transmembrane</keyword>
<dbReference type="AlphaFoldDB" id="A0A1X6YDP9"/>
<evidence type="ECO:0000259" key="3">
    <source>
        <dbReference type="Pfam" id="PF26514"/>
    </source>
</evidence>
<keyword evidence="5" id="KW-1185">Reference proteome</keyword>
<gene>
    <name evidence="4" type="ORF">PSM7751_00599</name>
</gene>
<dbReference type="InterPro" id="IPR058486">
    <property type="entry name" value="DUF8173"/>
</dbReference>
<evidence type="ECO:0000256" key="1">
    <source>
        <dbReference type="SAM" id="Phobius"/>
    </source>
</evidence>
<reference evidence="4 5" key="1">
    <citation type="submission" date="2017-03" db="EMBL/GenBank/DDBJ databases">
        <authorList>
            <person name="Afonso C.L."/>
            <person name="Miller P.J."/>
            <person name="Scott M.A."/>
            <person name="Spackman E."/>
            <person name="Goraichik I."/>
            <person name="Dimitrov K.M."/>
            <person name="Suarez D.L."/>
            <person name="Swayne D.E."/>
        </authorList>
    </citation>
    <scope>NUCLEOTIDE SEQUENCE [LARGE SCALE GENOMIC DNA]</scope>
    <source>
        <strain evidence="4 5">CECT 7751</strain>
    </source>
</reference>
<dbReference type="EMBL" id="FWFN01000001">
    <property type="protein sequence ID" value="SLN18222.1"/>
    <property type="molecule type" value="Genomic_DNA"/>
</dbReference>
<dbReference type="RefSeq" id="WP_232618118.1">
    <property type="nucleotide sequence ID" value="NZ_FWFN01000001.1"/>
</dbReference>
<dbReference type="Proteomes" id="UP000193963">
    <property type="component" value="Unassembled WGS sequence"/>
</dbReference>
<feature type="transmembrane region" description="Helical" evidence="1">
    <location>
        <begin position="258"/>
        <end position="283"/>
    </location>
</feature>
<keyword evidence="1" id="KW-0472">Membrane</keyword>
<evidence type="ECO:0000313" key="4">
    <source>
        <dbReference type="EMBL" id="SLN18222.1"/>
    </source>
</evidence>
<feature type="signal peptide" evidence="2">
    <location>
        <begin position="1"/>
        <end position="24"/>
    </location>
</feature>
<organism evidence="4 5">
    <name type="scientific">Pseudooceanicola marinus</name>
    <dbReference type="NCBI Taxonomy" id="396013"/>
    <lineage>
        <taxon>Bacteria</taxon>
        <taxon>Pseudomonadati</taxon>
        <taxon>Pseudomonadota</taxon>
        <taxon>Alphaproteobacteria</taxon>
        <taxon>Rhodobacterales</taxon>
        <taxon>Paracoccaceae</taxon>
        <taxon>Pseudooceanicola</taxon>
    </lineage>
</organism>
<feature type="transmembrane region" description="Helical" evidence="1">
    <location>
        <begin position="324"/>
        <end position="342"/>
    </location>
</feature>
<feature type="transmembrane region" description="Helical" evidence="1">
    <location>
        <begin position="213"/>
        <end position="238"/>
    </location>
</feature>
<keyword evidence="2" id="KW-0732">Signal</keyword>
<keyword evidence="1" id="KW-1133">Transmembrane helix</keyword>
<evidence type="ECO:0000313" key="5">
    <source>
        <dbReference type="Proteomes" id="UP000193963"/>
    </source>
</evidence>
<proteinExistence type="predicted"/>
<evidence type="ECO:0000256" key="2">
    <source>
        <dbReference type="SAM" id="SignalP"/>
    </source>
</evidence>
<dbReference type="Pfam" id="PF26514">
    <property type="entry name" value="DUF8173"/>
    <property type="match status" value="1"/>
</dbReference>
<protein>
    <recommendedName>
        <fullName evidence="3">DUF8173 domain-containing protein</fullName>
    </recommendedName>
</protein>
<feature type="transmembrane region" description="Helical" evidence="1">
    <location>
        <begin position="289"/>
        <end position="312"/>
    </location>
</feature>
<feature type="transmembrane region" description="Helical" evidence="1">
    <location>
        <begin position="348"/>
        <end position="366"/>
    </location>
</feature>
<feature type="chain" id="PRO_5012959514" description="DUF8173 domain-containing protein" evidence="2">
    <location>
        <begin position="25"/>
        <end position="375"/>
    </location>
</feature>
<feature type="domain" description="DUF8173" evidence="3">
    <location>
        <begin position="217"/>
        <end position="363"/>
    </location>
</feature>
<name>A0A1X6YDP9_9RHOB</name>
<accession>A0A1X6YDP9</accession>
<sequence length="375" mass="38370">MLGYARLRRLLILAACLAALPALAWDDAPEAFAIGGDSFRAGRAVTLDAPGTDDLFMAGERVTISAPITGSAHLAGRAVRAQAEVGGDVYAVGDQVTLRGPVAGDATVTGRHLSVGDVGGDLRIACATVELRGTVSGYALVAGEEITFDGVVEGDLGLAAGQVAWGEGARVGGTLTLYEETPGTLEVPEAVAPEARIERRQAEEWEGPTPPGWGYLVLQFLKGVVVVAALGALIAAVVPDRLAEMRREVLARPFHTLLLGFLTQSAVIGAGVLFALTIIGLLLTPAMVVLALAGGVAGYVVATYAFGVGLFLAASREEPQSIGARAAAAGLGALVAGLIGLIPLLGWLFILALVLAGVGAITLRVLRPAFFVAPR</sequence>